<evidence type="ECO:0000256" key="1">
    <source>
        <dbReference type="SAM" id="MobiDB-lite"/>
    </source>
</evidence>
<feature type="region of interest" description="Disordered" evidence="1">
    <location>
        <begin position="185"/>
        <end position="496"/>
    </location>
</feature>
<dbReference type="PANTHER" id="PTHR10663:SF373">
    <property type="entry name" value="PH AND SEC7 DOMAIN-CONTAINING PROTEIN C11E3.11C"/>
    <property type="match status" value="1"/>
</dbReference>
<feature type="region of interest" description="Disordered" evidence="1">
    <location>
        <begin position="1044"/>
        <end position="1107"/>
    </location>
</feature>
<dbReference type="SMART" id="SM00222">
    <property type="entry name" value="Sec7"/>
    <property type="match status" value="1"/>
</dbReference>
<feature type="domain" description="SEC7" evidence="2">
    <location>
        <begin position="752"/>
        <end position="927"/>
    </location>
</feature>
<feature type="compositionally biased region" description="Low complexity" evidence="1">
    <location>
        <begin position="428"/>
        <end position="449"/>
    </location>
</feature>
<dbReference type="PANTHER" id="PTHR10663">
    <property type="entry name" value="GUANYL-NUCLEOTIDE EXCHANGE FACTOR"/>
    <property type="match status" value="1"/>
</dbReference>
<feature type="compositionally biased region" description="Basic and acidic residues" evidence="1">
    <location>
        <begin position="1577"/>
        <end position="1595"/>
    </location>
</feature>
<feature type="region of interest" description="Disordered" evidence="1">
    <location>
        <begin position="509"/>
        <end position="752"/>
    </location>
</feature>
<sequence length="1601" mass="173695">MPAPDTVRRHGRGKPDLNIDTSPPPPPPPPRARERDLQRDRQRDGGRAAEAVPQTPTGLLPPTPSEDSVSDSPPARPRAPQGRDPADIETFLEGLTPVDIPIDMTDKDIDRPEPHRPGLRDSHDLSLPPRQVTRDSLVANMLLSLDQLSMGQIGTTYGPSRSSYDESAIYRTPFSEDARAMTFTSRSGRANGHGYSYSSDFEGADDASRISSRGRRSNSSSGYQPGLGRINSMRETSQRSPARPLHSRGGKGSKSSSTASVDAGYAQVLSSQRWARGFGGRSSSFDGEPRPSPAPWQVEFASSFFNDAYDAAPTPTVPAGPRKLTTAPSMPVMPPPEPKPVPKSPTRGAAPERRRSTRSSRSATVGRKAEPKFNAARDAPPLPVFDLDSAPAPHVGYEKTKEPVPVPPANAAPQPKEKQGFFRRMFGSSKSAVTSSSSSPQVSAFSQQQKSSTPPSRESHQSATHTLQKKTSSFFRRRKYSITDSEPPPVPALPLAPAVKLPLDRLDVLAGKPEPSPITSLRRAMDPFLQDSSSASAAPENPADTPLPSVESPHDPHQEKTTERAAAENDEDRAPRGFSPDYEPSPKAVIRKVDPETVTPGSRPVATPSRQPDEYPAGSPPKSFLRDNSDSEDSPVRQRKAPRSEPREKNLRPGPQPDGRTRSPSPVVSKSKSVPNLNKAREEARLSSRPDSKRSPSARNVRGDSSALSPEAGAEPRYKHSVPSLRVDSAEPSPNGMGTGESINQSAKSIDEPEIIVGDPTEDDRQKAQKIFDGNEDFIQKDRAAAWMGEEGIVRQRTLRAYMELYDFEGQSILASMRQVCQRLLLRAETQQLDRILVAFSKRWCECNANHGFKSTGKGFLPPGVPEAASTIANLSDVIHTICYSIILLNTDLHMADIEHKMTRSQFIKNTMTTIRQALQESAPDAFNRPSILPGKATLGADGEGRTSEDSKHNSFRASFKPPPRPGSALGTFSDQTPGDSCGPLVKAPFDGPLRAWEAQVELVLKDIYASIRDERLPLFGAEPAAPQTPGGLSVMGVLKRTPSVLSKAPSEGVASTRGRVPEAAKASSSRWNSKSRSRPRGFNNGFSSSRTSLEDGNSVWTPTDSSATWSKLSLGRTHTSMSMDSFGSSYPRGDFQQSIGFANALSQAIIREDSALETLKDEIKNEQLLDDESLELEGPPWVKEGIVTHKHHLDGIDRKAKDRNWVEVFAVVQKGQLSLFSFSPNKSLRNKARRGLGSTALLPKGAVVGGGNWQDNATNLGTFSLRQTLATALPPPGYSRTRPYVWALSLPTGAVHLFQVGTPEICREFVSTANYWSARLSTHPLVGGISNIEYGWSEALINSASTNAAHHPANDSAASIVGGRPPSSTKGHSRPGSAANAASVAAAGVGRSSMQSGRSMRSASFDFAVRPGSGSSGVLGGGGGSTLPRHHAHPHHSSAHPHHGRLPGDRVHIADWTPPTPSMRPSPLAEADQLESLLGYVRALEAELQAHNALRSPMLGAFSPRSPNAARAMANWERKSEYLLREIVKFRTYVDALRHAEARRREIYRERETARRAARGEEVRDVGESEDEDEREHEHGHEHEGEREREREGGEGEGEE</sequence>
<evidence type="ECO:0000313" key="4">
    <source>
        <dbReference type="Proteomes" id="UP000289323"/>
    </source>
</evidence>
<dbReference type="PROSITE" id="PS50190">
    <property type="entry name" value="SEC7"/>
    <property type="match status" value="1"/>
</dbReference>
<dbReference type="InterPro" id="IPR011993">
    <property type="entry name" value="PH-like_dom_sf"/>
</dbReference>
<proteinExistence type="predicted"/>
<feature type="region of interest" description="Disordered" evidence="1">
    <location>
        <begin position="1"/>
        <end position="132"/>
    </location>
</feature>
<dbReference type="GO" id="GO:0032012">
    <property type="term" value="P:regulation of ARF protein signal transduction"/>
    <property type="evidence" value="ECO:0007669"/>
    <property type="project" value="InterPro"/>
</dbReference>
<dbReference type="EMBL" id="OUUZ01000015">
    <property type="protein sequence ID" value="SPQ25805.1"/>
    <property type="molecule type" value="Genomic_DNA"/>
</dbReference>
<dbReference type="GO" id="GO:0005085">
    <property type="term" value="F:guanyl-nucleotide exchange factor activity"/>
    <property type="evidence" value="ECO:0007669"/>
    <property type="project" value="InterPro"/>
</dbReference>
<feature type="compositionally biased region" description="Gly residues" evidence="1">
    <location>
        <begin position="1415"/>
        <end position="1426"/>
    </location>
</feature>
<feature type="compositionally biased region" description="Polar residues" evidence="1">
    <location>
        <begin position="450"/>
        <end position="474"/>
    </location>
</feature>
<feature type="region of interest" description="Disordered" evidence="1">
    <location>
        <begin position="926"/>
        <end position="974"/>
    </location>
</feature>
<feature type="region of interest" description="Disordered" evidence="1">
    <location>
        <begin position="1349"/>
        <end position="1385"/>
    </location>
</feature>
<dbReference type="SUPFAM" id="SSF50729">
    <property type="entry name" value="PH domain-like"/>
    <property type="match status" value="1"/>
</dbReference>
<dbReference type="InterPro" id="IPR035999">
    <property type="entry name" value="Sec7_dom_sf"/>
</dbReference>
<evidence type="ECO:0000313" key="3">
    <source>
        <dbReference type="EMBL" id="SPQ25805.1"/>
    </source>
</evidence>
<feature type="compositionally biased region" description="Basic and acidic residues" evidence="1">
    <location>
        <begin position="104"/>
        <end position="124"/>
    </location>
</feature>
<feature type="compositionally biased region" description="Basic and acidic residues" evidence="1">
    <location>
        <begin position="552"/>
        <end position="575"/>
    </location>
</feature>
<dbReference type="InterPro" id="IPR041681">
    <property type="entry name" value="PH_9"/>
</dbReference>
<reference evidence="3 4" key="1">
    <citation type="submission" date="2018-04" db="EMBL/GenBank/DDBJ databases">
        <authorList>
            <person name="Huttner S."/>
            <person name="Dainat J."/>
        </authorList>
    </citation>
    <scope>NUCLEOTIDE SEQUENCE [LARGE SCALE GENOMIC DNA]</scope>
</reference>
<accession>A0A446BTF4</accession>
<feature type="compositionally biased region" description="Basic and acidic residues" evidence="1">
    <location>
        <begin position="679"/>
        <end position="694"/>
    </location>
</feature>
<feature type="region of interest" description="Disordered" evidence="1">
    <location>
        <begin position="1415"/>
        <end position="1468"/>
    </location>
</feature>
<feature type="compositionally biased region" description="Basic residues" evidence="1">
    <location>
        <begin position="1429"/>
        <end position="1446"/>
    </location>
</feature>
<organism evidence="3 4">
    <name type="scientific">Thermothielavioides terrestris</name>
    <dbReference type="NCBI Taxonomy" id="2587410"/>
    <lineage>
        <taxon>Eukaryota</taxon>
        <taxon>Fungi</taxon>
        <taxon>Dikarya</taxon>
        <taxon>Ascomycota</taxon>
        <taxon>Pezizomycotina</taxon>
        <taxon>Sordariomycetes</taxon>
        <taxon>Sordariomycetidae</taxon>
        <taxon>Sordariales</taxon>
        <taxon>Chaetomiaceae</taxon>
        <taxon>Thermothielavioides</taxon>
    </lineage>
</organism>
<dbReference type="Pfam" id="PF15410">
    <property type="entry name" value="PH_9"/>
    <property type="match status" value="1"/>
</dbReference>
<dbReference type="Gene3D" id="1.10.1000.11">
    <property type="entry name" value="Arf Nucleotide-binding Site Opener,domain 2"/>
    <property type="match status" value="1"/>
</dbReference>
<feature type="compositionally biased region" description="Basic and acidic residues" evidence="1">
    <location>
        <begin position="943"/>
        <end position="953"/>
    </location>
</feature>
<feature type="compositionally biased region" description="Basic and acidic residues" evidence="1">
    <location>
        <begin position="31"/>
        <end position="47"/>
    </location>
</feature>
<dbReference type="InterPro" id="IPR000904">
    <property type="entry name" value="Sec7_dom"/>
</dbReference>
<feature type="region of interest" description="Disordered" evidence="1">
    <location>
        <begin position="1552"/>
        <end position="1601"/>
    </location>
</feature>
<feature type="compositionally biased region" description="Polar residues" evidence="1">
    <location>
        <begin position="1085"/>
        <end position="1107"/>
    </location>
</feature>
<evidence type="ECO:0000259" key="2">
    <source>
        <dbReference type="PROSITE" id="PS50190"/>
    </source>
</evidence>
<protein>
    <submittedName>
        <fullName evidence="3">Fca4e81f-7610-4c70-8cd9-8a7176717f40</fullName>
    </submittedName>
</protein>
<dbReference type="Gene3D" id="2.30.29.30">
    <property type="entry name" value="Pleckstrin-homology domain (PH domain)/Phosphotyrosine-binding domain (PTB)"/>
    <property type="match status" value="1"/>
</dbReference>
<name>A0A446BTF4_9PEZI</name>
<dbReference type="Proteomes" id="UP000289323">
    <property type="component" value="Unassembled WGS sequence"/>
</dbReference>
<dbReference type="Pfam" id="PF01369">
    <property type="entry name" value="Sec7"/>
    <property type="match status" value="1"/>
</dbReference>
<feature type="compositionally biased region" description="Pro residues" evidence="1">
    <location>
        <begin position="331"/>
        <end position="343"/>
    </location>
</feature>
<feature type="compositionally biased region" description="Basic and acidic residues" evidence="1">
    <location>
        <begin position="1552"/>
        <end position="1568"/>
    </location>
</feature>
<dbReference type="SUPFAM" id="SSF48425">
    <property type="entry name" value="Sec7 domain"/>
    <property type="match status" value="1"/>
</dbReference>
<dbReference type="InterPro" id="IPR023394">
    <property type="entry name" value="Sec7_C_sf"/>
</dbReference>
<feature type="compositionally biased region" description="Basic and acidic residues" evidence="1">
    <location>
        <begin position="642"/>
        <end position="651"/>
    </location>
</feature>
<feature type="compositionally biased region" description="Low complexity" evidence="1">
    <location>
        <begin position="48"/>
        <end position="58"/>
    </location>
</feature>
<gene>
    <name evidence="3" type="ORF">TT172_LOCUS8224</name>
</gene>
<feature type="compositionally biased region" description="Low complexity" evidence="1">
    <location>
        <begin position="663"/>
        <end position="675"/>
    </location>
</feature>